<evidence type="ECO:0000313" key="2">
    <source>
        <dbReference type="EMBL" id="KAJ1201939.1"/>
    </source>
</evidence>
<feature type="compositionally biased region" description="Basic and acidic residues" evidence="1">
    <location>
        <begin position="50"/>
        <end position="63"/>
    </location>
</feature>
<evidence type="ECO:0000256" key="1">
    <source>
        <dbReference type="SAM" id="MobiDB-lite"/>
    </source>
</evidence>
<evidence type="ECO:0000313" key="3">
    <source>
        <dbReference type="Proteomes" id="UP001066276"/>
    </source>
</evidence>
<keyword evidence="3" id="KW-1185">Reference proteome</keyword>
<feature type="compositionally biased region" description="Gly residues" evidence="1">
    <location>
        <begin position="36"/>
        <end position="46"/>
    </location>
</feature>
<accession>A0AAV7VPE9</accession>
<reference evidence="2" key="1">
    <citation type="journal article" date="2022" name="bioRxiv">
        <title>Sequencing and chromosome-scale assembly of the giantPleurodeles waltlgenome.</title>
        <authorList>
            <person name="Brown T."/>
            <person name="Elewa A."/>
            <person name="Iarovenko S."/>
            <person name="Subramanian E."/>
            <person name="Araus A.J."/>
            <person name="Petzold A."/>
            <person name="Susuki M."/>
            <person name="Suzuki K.-i.T."/>
            <person name="Hayashi T."/>
            <person name="Toyoda A."/>
            <person name="Oliveira C."/>
            <person name="Osipova E."/>
            <person name="Leigh N.D."/>
            <person name="Simon A."/>
            <person name="Yun M.H."/>
        </authorList>
    </citation>
    <scope>NUCLEOTIDE SEQUENCE</scope>
    <source>
        <strain evidence="2">20211129_DDA</strain>
        <tissue evidence="2">Liver</tissue>
    </source>
</reference>
<dbReference type="EMBL" id="JANPWB010000003">
    <property type="protein sequence ID" value="KAJ1201939.1"/>
    <property type="molecule type" value="Genomic_DNA"/>
</dbReference>
<dbReference type="Proteomes" id="UP001066276">
    <property type="component" value="Chromosome 2_1"/>
</dbReference>
<gene>
    <name evidence="2" type="ORF">NDU88_005743</name>
</gene>
<dbReference type="AlphaFoldDB" id="A0AAV7VPE9"/>
<organism evidence="2 3">
    <name type="scientific">Pleurodeles waltl</name>
    <name type="common">Iberian ribbed newt</name>
    <dbReference type="NCBI Taxonomy" id="8319"/>
    <lineage>
        <taxon>Eukaryota</taxon>
        <taxon>Metazoa</taxon>
        <taxon>Chordata</taxon>
        <taxon>Craniata</taxon>
        <taxon>Vertebrata</taxon>
        <taxon>Euteleostomi</taxon>
        <taxon>Amphibia</taxon>
        <taxon>Batrachia</taxon>
        <taxon>Caudata</taxon>
        <taxon>Salamandroidea</taxon>
        <taxon>Salamandridae</taxon>
        <taxon>Pleurodelinae</taxon>
        <taxon>Pleurodeles</taxon>
    </lineage>
</organism>
<proteinExistence type="predicted"/>
<feature type="compositionally biased region" description="Basic and acidic residues" evidence="1">
    <location>
        <begin position="81"/>
        <end position="93"/>
    </location>
</feature>
<name>A0AAV7VPE9_PLEWA</name>
<comment type="caution">
    <text evidence="2">The sequence shown here is derived from an EMBL/GenBank/DDBJ whole genome shotgun (WGS) entry which is preliminary data.</text>
</comment>
<sequence>MAHLLNGAPRAGREKPRREVEEPGPNRRDQERRGSAGDGAGAGGRSLGRRRAEGVLRRPEERTPKKHGCKEAGGVSGPRQPDNRARNRGRENTGSDPLVT</sequence>
<feature type="compositionally biased region" description="Basic and acidic residues" evidence="1">
    <location>
        <begin position="11"/>
        <end position="35"/>
    </location>
</feature>
<protein>
    <submittedName>
        <fullName evidence="2">Uncharacterized protein</fullName>
    </submittedName>
</protein>
<feature type="region of interest" description="Disordered" evidence="1">
    <location>
        <begin position="1"/>
        <end position="100"/>
    </location>
</feature>